<protein>
    <submittedName>
        <fullName evidence="3">Bcidl1</fullName>
    </submittedName>
</protein>
<proteinExistence type="predicted"/>
<evidence type="ECO:0000256" key="1">
    <source>
        <dbReference type="SAM" id="SignalP"/>
    </source>
</evidence>
<feature type="chain" id="PRO_5046498482" evidence="1">
    <location>
        <begin position="19"/>
        <end position="342"/>
    </location>
</feature>
<organism evidence="3 4">
    <name type="scientific">Apiospora saccharicola</name>
    <dbReference type="NCBI Taxonomy" id="335842"/>
    <lineage>
        <taxon>Eukaryota</taxon>
        <taxon>Fungi</taxon>
        <taxon>Dikarya</taxon>
        <taxon>Ascomycota</taxon>
        <taxon>Pezizomycotina</taxon>
        <taxon>Sordariomycetes</taxon>
        <taxon>Xylariomycetidae</taxon>
        <taxon>Amphisphaeriales</taxon>
        <taxon>Apiosporaceae</taxon>
        <taxon>Apiospora</taxon>
    </lineage>
</organism>
<keyword evidence="4" id="KW-1185">Reference proteome</keyword>
<dbReference type="CDD" id="cd03457">
    <property type="entry name" value="intradiol_dioxygenase_like"/>
    <property type="match status" value="1"/>
</dbReference>
<dbReference type="EMBL" id="JAQQWM010000006">
    <property type="protein sequence ID" value="KAK8060903.1"/>
    <property type="molecule type" value="Genomic_DNA"/>
</dbReference>
<dbReference type="Gene3D" id="2.60.130.10">
    <property type="entry name" value="Aromatic compound dioxygenase"/>
    <property type="match status" value="1"/>
</dbReference>
<gene>
    <name evidence="3" type="ORF">PG996_010833</name>
</gene>
<keyword evidence="1" id="KW-0732">Signal</keyword>
<evidence type="ECO:0000313" key="3">
    <source>
        <dbReference type="EMBL" id="KAK8060903.1"/>
    </source>
</evidence>
<accession>A0ABR1UST7</accession>
<dbReference type="InterPro" id="IPR015889">
    <property type="entry name" value="Intradiol_dOase_core"/>
</dbReference>
<name>A0ABR1UST7_9PEZI</name>
<evidence type="ECO:0000313" key="4">
    <source>
        <dbReference type="Proteomes" id="UP001446871"/>
    </source>
</evidence>
<evidence type="ECO:0000259" key="2">
    <source>
        <dbReference type="Pfam" id="PF00775"/>
    </source>
</evidence>
<dbReference type="SUPFAM" id="SSF49482">
    <property type="entry name" value="Aromatic compound dioxygenase"/>
    <property type="match status" value="1"/>
</dbReference>
<dbReference type="InterPro" id="IPR000627">
    <property type="entry name" value="Intradiol_dOase_C"/>
</dbReference>
<reference evidence="3 4" key="1">
    <citation type="submission" date="2023-01" db="EMBL/GenBank/DDBJ databases">
        <title>Analysis of 21 Apiospora genomes using comparative genomics revels a genus with tremendous synthesis potential of carbohydrate active enzymes and secondary metabolites.</title>
        <authorList>
            <person name="Sorensen T."/>
        </authorList>
    </citation>
    <scope>NUCLEOTIDE SEQUENCE [LARGE SCALE GENOMIC DNA]</scope>
    <source>
        <strain evidence="3 4">CBS 83171</strain>
    </source>
</reference>
<comment type="caution">
    <text evidence="3">The sequence shown here is derived from an EMBL/GenBank/DDBJ whole genome shotgun (WGS) entry which is preliminary data.</text>
</comment>
<feature type="signal peptide" evidence="1">
    <location>
        <begin position="1"/>
        <end position="18"/>
    </location>
</feature>
<sequence length="342" mass="38076">MHFPNALLSVLAATQALAHPGHDVREEALARRAYLESAQRTDLDHCAGQLRARGHEKRSVLRRQALAAENARRGIVQRAPSDINKTHLSTEDWDQSTPLHDVFSVNRSCVLSPEVTEGPYYVAGEFVRKDVTEKQAGVPLWIDIDVLDVSTCEPVTDVWVEIWSCNATGVYSGVGTGAAYKPAPENLNNTFLRGFQKTDADGAVQFQSLFPGHYEGRTHHVHVAVHPTTTQERANKTIADANVTHLGQMYFDQDLLDRVETIEPYASNTAGWTRNAQDWLLYMGLLQSDPLMQYVQLGENLEDGVLAWLSFGINTTYSKQAYVAATYYEDGGKANTNRPFLE</sequence>
<dbReference type="PANTHER" id="PTHR34315">
    <property type="match status" value="1"/>
</dbReference>
<dbReference type="Pfam" id="PF00775">
    <property type="entry name" value="Dioxygenase_C"/>
    <property type="match status" value="1"/>
</dbReference>
<dbReference type="Proteomes" id="UP001446871">
    <property type="component" value="Unassembled WGS sequence"/>
</dbReference>
<feature type="domain" description="Intradiol ring-cleavage dioxygenases" evidence="2">
    <location>
        <begin position="117"/>
        <end position="254"/>
    </location>
</feature>
<dbReference type="PANTHER" id="PTHR34315:SF1">
    <property type="entry name" value="INTRADIOL RING-CLEAVAGE DIOXYGENASES DOMAIN-CONTAINING PROTEIN-RELATED"/>
    <property type="match status" value="1"/>
</dbReference>